<dbReference type="KEGG" id="cmag:CBW24_07100"/>
<gene>
    <name evidence="1" type="ORF">CBW24_07100</name>
</gene>
<dbReference type="EMBL" id="CP021404">
    <property type="protein sequence ID" value="ATI41787.1"/>
    <property type="molecule type" value="Genomic_DNA"/>
</dbReference>
<name>A0A291LYT0_9RHOB</name>
<reference evidence="1 2" key="1">
    <citation type="submission" date="2017-05" db="EMBL/GenBank/DDBJ databases">
        <title>Comparative genomic and metabolic analysis of manganese-oxidizing mechanisms in Celeribater manganoxidans DY25T: its adaption to the environment of polymetallic nodule.</title>
        <authorList>
            <person name="Wang X."/>
        </authorList>
    </citation>
    <scope>NUCLEOTIDE SEQUENCE [LARGE SCALE GENOMIC DNA]</scope>
    <source>
        <strain evidence="1 2">DY25</strain>
    </source>
</reference>
<dbReference type="Proteomes" id="UP000219050">
    <property type="component" value="Chromosome"/>
</dbReference>
<dbReference type="AlphaFoldDB" id="A0A291LYT0"/>
<accession>A0A291LYT0</accession>
<sequence>MGGAAVALGLAALGAGTYNTDRGLRLRAALGQDEAQLALALRRYRAGDATAAFALFEPLMLADYAPAVAVVCDILGTPSLDGPRGAARQVGCDTDAKVTPITRLEQLSDVAFMAREWGALEQVLARRLAAGDTRAHFDMARYEALSRPEALQVEAVVAHLRRAADHGDPRGQYLMAVYQLHDATKDPAAQAPLSQTFAKLIAQSPPVTAGDAYFELAKLMQAGLIGSELAYSDVLLRADELGNRFAAGYLAQYLLSNPDKGEIGGADAAAWVEKAAAHGDPVAQYNHALALLDAAPADAAPRTDANTDAAEKLLLASAATGFAPSHTRLGALYWQQPQRAGGDVEAGRHRALEHWQIAADKGDANALYNLAQVALAQGRREAGIRYLEASAAQGHKAAGDALKAAR</sequence>
<keyword evidence="2" id="KW-1185">Reference proteome</keyword>
<dbReference type="InterPro" id="IPR011990">
    <property type="entry name" value="TPR-like_helical_dom_sf"/>
</dbReference>
<dbReference type="Gene3D" id="1.25.40.10">
    <property type="entry name" value="Tetratricopeptide repeat domain"/>
    <property type="match status" value="1"/>
</dbReference>
<evidence type="ECO:0000313" key="1">
    <source>
        <dbReference type="EMBL" id="ATI41787.1"/>
    </source>
</evidence>
<dbReference type="SUPFAM" id="SSF81901">
    <property type="entry name" value="HCP-like"/>
    <property type="match status" value="1"/>
</dbReference>
<evidence type="ECO:0000313" key="2">
    <source>
        <dbReference type="Proteomes" id="UP000219050"/>
    </source>
</evidence>
<organism evidence="1 2">
    <name type="scientific">Pacificitalea manganoxidans</name>
    <dbReference type="NCBI Taxonomy" id="1411902"/>
    <lineage>
        <taxon>Bacteria</taxon>
        <taxon>Pseudomonadati</taxon>
        <taxon>Pseudomonadota</taxon>
        <taxon>Alphaproteobacteria</taxon>
        <taxon>Rhodobacterales</taxon>
        <taxon>Paracoccaceae</taxon>
        <taxon>Pacificitalea</taxon>
    </lineage>
</organism>
<protein>
    <recommendedName>
        <fullName evidence="3">Sel1 repeat family protein</fullName>
    </recommendedName>
</protein>
<evidence type="ECO:0008006" key="3">
    <source>
        <dbReference type="Google" id="ProtNLM"/>
    </source>
</evidence>
<proteinExistence type="predicted"/>